<keyword evidence="11" id="KW-1185">Reference proteome</keyword>
<evidence type="ECO:0000256" key="3">
    <source>
        <dbReference type="ARBA" id="ARBA00022692"/>
    </source>
</evidence>
<gene>
    <name evidence="12" type="primary">TMEM201</name>
</gene>
<keyword evidence="5 8" id="KW-0472">Membrane</keyword>
<comment type="subcellular location">
    <subcellularLocation>
        <location evidence="1">Nucleus inner membrane</location>
        <topology evidence="1">Multi-pass membrane protein</topology>
    </subcellularLocation>
</comment>
<feature type="transmembrane region" description="Helical" evidence="8">
    <location>
        <begin position="273"/>
        <end position="292"/>
    </location>
</feature>
<evidence type="ECO:0000256" key="1">
    <source>
        <dbReference type="ARBA" id="ARBA00004473"/>
    </source>
</evidence>
<dbReference type="AlphaFoldDB" id="A0A6P6GYD6"/>
<dbReference type="PANTHER" id="PTHR28646">
    <property type="entry name" value="TRANSMEMBRANE PROTEIN 201"/>
    <property type="match status" value="1"/>
</dbReference>
<feature type="transmembrane region" description="Helical" evidence="8">
    <location>
        <begin position="192"/>
        <end position="212"/>
    </location>
</feature>
<dbReference type="InterPro" id="IPR040041">
    <property type="entry name" value="TMEM201"/>
</dbReference>
<feature type="transmembrane region" description="Helical" evidence="8">
    <location>
        <begin position="550"/>
        <end position="571"/>
    </location>
</feature>
<dbReference type="PANTHER" id="PTHR28646:SF1">
    <property type="entry name" value="TRANSMEMBRANE PROTEIN 201"/>
    <property type="match status" value="1"/>
</dbReference>
<feature type="region of interest" description="Disordered" evidence="7">
    <location>
        <begin position="222"/>
        <end position="242"/>
    </location>
</feature>
<dbReference type="GO" id="GO:0005521">
    <property type="term" value="F:lamin binding"/>
    <property type="evidence" value="ECO:0007669"/>
    <property type="project" value="TreeGrafter"/>
</dbReference>
<dbReference type="GO" id="GO:0005637">
    <property type="term" value="C:nuclear inner membrane"/>
    <property type="evidence" value="ECO:0007669"/>
    <property type="project" value="UniProtKB-SubCell"/>
</dbReference>
<dbReference type="RefSeq" id="XP_025768442.1">
    <property type="nucleotide sequence ID" value="XM_025912657.1"/>
</dbReference>
<evidence type="ECO:0000256" key="7">
    <source>
        <dbReference type="SAM" id="MobiDB-lite"/>
    </source>
</evidence>
<organism evidence="11 12">
    <name type="scientific">Puma concolor</name>
    <name type="common">Mountain lion</name>
    <name type="synonym">Felis concolor</name>
    <dbReference type="NCBI Taxonomy" id="9696"/>
    <lineage>
        <taxon>Eukaryota</taxon>
        <taxon>Metazoa</taxon>
        <taxon>Chordata</taxon>
        <taxon>Craniata</taxon>
        <taxon>Vertebrata</taxon>
        <taxon>Euteleostomi</taxon>
        <taxon>Mammalia</taxon>
        <taxon>Eutheria</taxon>
        <taxon>Laurasiatheria</taxon>
        <taxon>Carnivora</taxon>
        <taxon>Feliformia</taxon>
        <taxon>Felidae</taxon>
        <taxon>Felinae</taxon>
        <taxon>Puma</taxon>
    </lineage>
</organism>
<evidence type="ECO:0000313" key="11">
    <source>
        <dbReference type="Proteomes" id="UP000515131"/>
    </source>
</evidence>
<dbReference type="InterPro" id="IPR018617">
    <property type="entry name" value="Ima1_N"/>
</dbReference>
<keyword evidence="4 8" id="KW-1133">Transmembrane helix</keyword>
<sequence>MPEPQDTRGWWHGIWMKPTHTIVNCWFCNQDTVVPYGNRNCWDCPHCEQYNGFQENGDYNKPIPAQYLEHLNHVVSSVPGPRPPAQPQQWVSSQVLLCRRCSHHQTTKIKQLAAFAPRDEGRYDEEIEVYRHHLEQMYKLCRPCQAAVEYYIKHQNRQLRALLLSHQFKRREADQTHTQSFSSSAKAPVQVIVLRALAFLACTFLLTIAFYGTSNPFAPEATLPPALPPGGNGSATPDNGTAPGVDSWQQLLGLLPEHAAEKLREAWAFGQSHQMGVVALGLLTCLLAMLLAGRIRCFPRDSAGLFPTSPGLAMPCPSATGPSPSLFIPTPPGFLPLASQQLFRSPRRASPSSLPGRLSRALSLGTIPSLTRADSGYLFSGSRPPSQVSRSGEVPVPDYFSLLSGCCASSPLPSPAPSVAGSVASSSGSLRHRRPLISPARLNLKGQKLLLFPSPPGEGPNTPSSSDEPSPHNGSLFPIEPPHVPQRSPAQDTKLTVDMRSMPERGSACSSRSIKKEDDSSQSSTCVVDTTTQGCVEEAAAWKGRVGPSLVRGLLAVSLAANVLFTSAYLYQVLR</sequence>
<evidence type="ECO:0000256" key="4">
    <source>
        <dbReference type="ARBA" id="ARBA00022989"/>
    </source>
</evidence>
<dbReference type="CTD" id="199953"/>
<name>A0A6P6GYD6_PUMCO</name>
<protein>
    <submittedName>
        <fullName evidence="12">Transmembrane protein 201</fullName>
    </submittedName>
</protein>
<keyword evidence="3 8" id="KW-0812">Transmembrane</keyword>
<dbReference type="KEGG" id="pcoo:112848854"/>
<dbReference type="Proteomes" id="UP000515131">
    <property type="component" value="Unplaced"/>
</dbReference>
<evidence type="ECO:0000259" key="9">
    <source>
        <dbReference type="Pfam" id="PF09779"/>
    </source>
</evidence>
<reference evidence="12" key="1">
    <citation type="submission" date="2025-08" db="UniProtKB">
        <authorList>
            <consortium name="RefSeq"/>
        </authorList>
    </citation>
    <scope>IDENTIFICATION</scope>
    <source>
        <tissue evidence="12">Blood</tissue>
    </source>
</reference>
<feature type="domain" description="Transmembrane protein 201 C-terminal" evidence="10">
    <location>
        <begin position="168"/>
        <end position="296"/>
    </location>
</feature>
<dbReference type="Pfam" id="PF09779">
    <property type="entry name" value="Ima1_N"/>
    <property type="match status" value="1"/>
</dbReference>
<feature type="domain" description="Ima1 N-terminal" evidence="9">
    <location>
        <begin position="23"/>
        <end position="148"/>
    </location>
</feature>
<accession>A0A6P6GYD6</accession>
<evidence type="ECO:0000313" key="12">
    <source>
        <dbReference type="RefSeq" id="XP_025768442.1"/>
    </source>
</evidence>
<proteinExistence type="inferred from homology"/>
<evidence type="ECO:0000256" key="6">
    <source>
        <dbReference type="ARBA" id="ARBA00023242"/>
    </source>
</evidence>
<evidence type="ECO:0000256" key="5">
    <source>
        <dbReference type="ARBA" id="ARBA00023136"/>
    </source>
</evidence>
<dbReference type="GO" id="GO:0051015">
    <property type="term" value="F:actin filament binding"/>
    <property type="evidence" value="ECO:0007669"/>
    <property type="project" value="TreeGrafter"/>
</dbReference>
<dbReference type="InterPro" id="IPR018861">
    <property type="entry name" value="TMEM201_C"/>
</dbReference>
<keyword evidence="6" id="KW-0539">Nucleus</keyword>
<dbReference type="GO" id="GO:0030473">
    <property type="term" value="P:nuclear migration along microtubule"/>
    <property type="evidence" value="ECO:0007669"/>
    <property type="project" value="TreeGrafter"/>
</dbReference>
<evidence type="ECO:0000256" key="8">
    <source>
        <dbReference type="SAM" id="Phobius"/>
    </source>
</evidence>
<evidence type="ECO:0000256" key="2">
    <source>
        <dbReference type="ARBA" id="ARBA00007600"/>
    </source>
</evidence>
<dbReference type="Pfam" id="PF10476">
    <property type="entry name" value="DUF2448"/>
    <property type="match status" value="1"/>
</dbReference>
<feature type="compositionally biased region" description="Low complexity" evidence="7">
    <location>
        <begin position="413"/>
        <end position="429"/>
    </location>
</feature>
<comment type="similarity">
    <text evidence="2">Belongs to the TMEM201 family.</text>
</comment>
<feature type="region of interest" description="Disordered" evidence="7">
    <location>
        <begin position="413"/>
        <end position="525"/>
    </location>
</feature>
<evidence type="ECO:0000259" key="10">
    <source>
        <dbReference type="Pfam" id="PF10476"/>
    </source>
</evidence>
<dbReference type="GeneID" id="112848854"/>